<proteinExistence type="predicted"/>
<feature type="compositionally biased region" description="Pro residues" evidence="3">
    <location>
        <begin position="1881"/>
        <end position="1890"/>
    </location>
</feature>
<evidence type="ECO:0000256" key="3">
    <source>
        <dbReference type="SAM" id="MobiDB-lite"/>
    </source>
</evidence>
<organism evidence="7 8">
    <name type="scientific">Ascaris lumbricoides</name>
    <name type="common">Giant roundworm</name>
    <dbReference type="NCBI Taxonomy" id="6252"/>
    <lineage>
        <taxon>Eukaryota</taxon>
        <taxon>Metazoa</taxon>
        <taxon>Ecdysozoa</taxon>
        <taxon>Nematoda</taxon>
        <taxon>Chromadorea</taxon>
        <taxon>Rhabditida</taxon>
        <taxon>Spirurina</taxon>
        <taxon>Ascaridomorpha</taxon>
        <taxon>Ascaridoidea</taxon>
        <taxon>Ascarididae</taxon>
        <taxon>Ascaris</taxon>
    </lineage>
</organism>
<dbReference type="PROSITE" id="PS50026">
    <property type="entry name" value="EGF_3"/>
    <property type="match status" value="2"/>
</dbReference>
<dbReference type="InterPro" id="IPR050372">
    <property type="entry name" value="Neurexin-related_CASP"/>
</dbReference>
<sequence>MYDIHDRLRLMENLKLLTAIDGQKKRCEKIGHYEEEDLDHGDWAIRKTPIEPSGFMSYSYGGPKCASTTTRSVEQAKTHDRFRIHSDSSGYSTAKRKQFPAVAINPQMILICSLLAVVLHIILVSAQNDLPSKLLTLQKDSSFVTFSPIVWSLTEDGEQLIVPIRFRTRVSKGRLITLTGNGTEGQLFTLSVYVQSSAIIIDVANGEGVLLKRTERQLPDANNGKEHSMSLHFSPTSKQLKVVFGQGTVDTYDQIEGIPVEPQIDLTLTAGRFGESGGIVGCVTVVALSVGKRFALEFPEIERGEGVVDGCESLCETFDCNEGKCVDFFEMAVCDCRGTQKSGEHCDEDMKSLNVSWDQYIAYEISEKESQPHIISIDFKTMVKEGVLIHGSILSASDDSPLGDLKLALIYGQLRLTIGDFVEVNFYNVTLTEEIFHEIVLTFDYLISEVQLSFDGEVKEASWYEPGKEIDIRFGKEIFFSAGGSEVGLSGCLRQIYVGYFDVIAGYIKNSSKVTTSHALQSCDAGAAAPLTDIHILSPDVNEINEASDNPTEGLWAYEQKTKILPQDEDENLEVDPEAISHKIEDEISAAVDGSKAVEDHIPEKVFVEIPTKKQLCENNEATFCKNHVECVKKGNIPVCVCKNGFTGEHCQFSTLPRNCDDVLTSGNAEPGTYLVDVDGSGPLLETYVYCRNGQTIVPHNMPNGTLIRSKDLGDLRFRVNYRLFNEDQLRHLREFSEDCSQSMKYDCQNAPLGFSSRKTWFTSLYDHEFTRLMNSDGTCQCVSGQCGKCNCDAGGLTSDYGTMSGVNAPITSIYVLNDPTDGEGVVALTPLVCSGSAGRAQTHTATFRNRADSLALGDWDIRSLSFEFRTFENGLTIISSDDGKFELELQGRSINLLIDSLNITLTPQSRLNDGKWHRVVVELIENTLLLSANENSEYLLLPTALPFSKVALFIGGGKHGFLGCIRQIVLNNGRLLNVESLLIHAGNIRLGCEDKCATHACQHQSKCEQDFEKDTVHCVCRNNIIHSGPLCENSINQGSEVSLHNLKRGFLKILKESTGDAIKQRIVLSVRTDRRDALFVYTHDHLYNFVQIHLADYTRIVLTTNYNRTVRRCEVVAKVGQEFSRMQWLQIILFQNEDRVQLSVDDEICEIVGARVLSENFITRFDIDPDMEDVVEPPVTPLKREDDDRPFTLLFIGGVPTENYKGKLDPTYKTTVPTLLGCIRGLMIGEEIIDLRDHAFWPYYPQEKDFVRVGCTTGCESIEPTCMNDGHCTFKWMSTDPSAVLATCDCTRTSYYGDHCEKGKRFCPILHYRHYFVGISCVLFKSIIVLSMRLYSAQKSSNSGAQFDGNSLLRFNAGELLEQAIYDWSKIGEQTFDFAFAAKIDSPRPQQLATVQFSNSRLLEVVLCKNGSLNVAISSPSSTFVHTFPFNYTDGYRHFFQSTFGGKTPLTITVDSSKFNFPSDVAKSLSLAKAVKYDFGGTVETDAVYDILPLDSFSQKHNFSGCIANIDVNLNVGRMHFKPNSYLEDPSEEYAQHTVVFGDHLTIGACSSFKIPGTLPALQNNVNAPEWDSPFHPEQYFRPTLGISTTTAPPEEGFPCENFNHSNGLSANLRSTRFFPANHVNSKRWIIVVIIIVIILLILLILLLLYCCRKNKKGTQPDLPLQERPNDLVNGGTNMPELTPLIPAKEVVAERPSNLTNNYELPEPTQSLDRPFFNSPLQQKVSTTSRTTYFTAKQSFDSDDLARAPQASDEDIDLDATVKDYDDEPTILPEDDDFCKSADWACPESIGGVAPSSCELPFFDREQFVRKFLPLLAVYPPDIYSDTSFSQTSGFILSSFLWKGFNRSAPQRLSSFKRGDPTAPIDSPLYRASDSRKPKPVPPPKSPIL</sequence>
<dbReference type="InterPro" id="IPR001791">
    <property type="entry name" value="Laminin_G"/>
</dbReference>
<feature type="region of interest" description="Disordered" evidence="3">
    <location>
        <begin position="1853"/>
        <end position="1890"/>
    </location>
</feature>
<dbReference type="PROSITE" id="PS00022">
    <property type="entry name" value="EGF_1"/>
    <property type="match status" value="1"/>
</dbReference>
<dbReference type="PANTHER" id="PTHR15036">
    <property type="entry name" value="PIKACHURIN-LIKE PROTEIN"/>
    <property type="match status" value="1"/>
</dbReference>
<feature type="domain" description="EGF-like" evidence="6">
    <location>
        <begin position="994"/>
        <end position="1033"/>
    </location>
</feature>
<reference evidence="8" key="1">
    <citation type="submission" date="2023-03" db="UniProtKB">
        <authorList>
            <consortium name="WormBaseParasite"/>
        </authorList>
    </citation>
    <scope>IDENTIFICATION</scope>
</reference>
<comment type="caution">
    <text evidence="2">Lacks conserved residue(s) required for the propagation of feature annotation.</text>
</comment>
<evidence type="ECO:0000259" key="6">
    <source>
        <dbReference type="PROSITE" id="PS50026"/>
    </source>
</evidence>
<keyword evidence="2" id="KW-0245">EGF-like domain</keyword>
<dbReference type="InterPro" id="IPR000742">
    <property type="entry name" value="EGF"/>
</dbReference>
<dbReference type="SMART" id="SM00282">
    <property type="entry name" value="LamG"/>
    <property type="match status" value="2"/>
</dbReference>
<dbReference type="Proteomes" id="UP000036681">
    <property type="component" value="Unplaced"/>
</dbReference>
<dbReference type="CDD" id="cd00110">
    <property type="entry name" value="LamG"/>
    <property type="match status" value="1"/>
</dbReference>
<dbReference type="InterPro" id="IPR013320">
    <property type="entry name" value="ConA-like_dom_sf"/>
</dbReference>
<feature type="disulfide bond" evidence="2">
    <location>
        <begin position="1002"/>
        <end position="1019"/>
    </location>
</feature>
<dbReference type="SMART" id="SM00181">
    <property type="entry name" value="EGF"/>
    <property type="match status" value="4"/>
</dbReference>
<dbReference type="PROSITE" id="PS50025">
    <property type="entry name" value="LAM_G_DOMAIN"/>
    <property type="match status" value="4"/>
</dbReference>
<dbReference type="PANTHER" id="PTHR15036:SF94">
    <property type="entry name" value="INTESTINAL NEUREXIN-LIKE"/>
    <property type="match status" value="1"/>
</dbReference>
<name>A0A9J2P1C6_ASCLU</name>
<dbReference type="Pfam" id="PF02210">
    <property type="entry name" value="Laminin_G_2"/>
    <property type="match status" value="2"/>
</dbReference>
<keyword evidence="4" id="KW-1133">Transmembrane helix</keyword>
<evidence type="ECO:0000313" key="8">
    <source>
        <dbReference type="WBParaSite" id="ALUE_0000362501-mRNA-1"/>
    </source>
</evidence>
<feature type="disulfide bond" evidence="2">
    <location>
        <begin position="642"/>
        <end position="651"/>
    </location>
</feature>
<feature type="domain" description="Laminin G" evidence="5">
    <location>
        <begin position="835"/>
        <end position="993"/>
    </location>
</feature>
<dbReference type="SUPFAM" id="SSF49899">
    <property type="entry name" value="Concanavalin A-like lectins/glucanases"/>
    <property type="match status" value="4"/>
</dbReference>
<dbReference type="Gene3D" id="2.60.120.200">
    <property type="match status" value="3"/>
</dbReference>
<evidence type="ECO:0000313" key="7">
    <source>
        <dbReference type="Proteomes" id="UP000036681"/>
    </source>
</evidence>
<dbReference type="Gene3D" id="2.60.120.1000">
    <property type="match status" value="1"/>
</dbReference>
<evidence type="ECO:0000256" key="2">
    <source>
        <dbReference type="PROSITE-ProRule" id="PRU00076"/>
    </source>
</evidence>
<feature type="domain" description="Laminin G" evidence="5">
    <location>
        <begin position="133"/>
        <end position="311"/>
    </location>
</feature>
<accession>A0A9J2P1C6</accession>
<dbReference type="WBParaSite" id="ALUE_0000362501-mRNA-1">
    <property type="protein sequence ID" value="ALUE_0000362501-mRNA-1"/>
    <property type="gene ID" value="ALUE_0000362501"/>
</dbReference>
<evidence type="ECO:0000256" key="1">
    <source>
        <dbReference type="ARBA" id="ARBA00023157"/>
    </source>
</evidence>
<keyword evidence="7" id="KW-1185">Reference proteome</keyword>
<keyword evidence="4" id="KW-0812">Transmembrane</keyword>
<feature type="domain" description="EGF-like" evidence="6">
    <location>
        <begin position="613"/>
        <end position="652"/>
    </location>
</feature>
<dbReference type="PROSITE" id="PS01186">
    <property type="entry name" value="EGF_2"/>
    <property type="match status" value="1"/>
</dbReference>
<feature type="domain" description="Laminin G" evidence="5">
    <location>
        <begin position="350"/>
        <end position="523"/>
    </location>
</feature>
<evidence type="ECO:0000259" key="5">
    <source>
        <dbReference type="PROSITE" id="PS50025"/>
    </source>
</evidence>
<feature type="domain" description="Laminin G" evidence="5">
    <location>
        <begin position="1041"/>
        <end position="1260"/>
    </location>
</feature>
<feature type="transmembrane region" description="Helical" evidence="4">
    <location>
        <begin position="102"/>
        <end position="123"/>
    </location>
</feature>
<feature type="transmembrane region" description="Helical" evidence="4">
    <location>
        <begin position="1630"/>
        <end position="1651"/>
    </location>
</feature>
<protein>
    <submittedName>
        <fullName evidence="8">EGF-like domain-containing protein</fullName>
    </submittedName>
</protein>
<keyword evidence="4" id="KW-0472">Membrane</keyword>
<evidence type="ECO:0000256" key="4">
    <source>
        <dbReference type="SAM" id="Phobius"/>
    </source>
</evidence>
<keyword evidence="1 2" id="KW-1015">Disulfide bond</keyword>
<dbReference type="Gene3D" id="2.10.25.10">
    <property type="entry name" value="Laminin"/>
    <property type="match status" value="1"/>
</dbReference>